<dbReference type="RefSeq" id="WP_003520879.1">
    <property type="nucleotide sequence ID" value="NZ_CP013828.1"/>
</dbReference>
<protein>
    <submittedName>
        <fullName evidence="5">D-alanine-D-alanine ligase</fullName>
    </submittedName>
</protein>
<proteinExistence type="inferred from homology"/>
<dbReference type="PANTHER" id="PTHR23132:SF23">
    <property type="entry name" value="D-ALANINE--D-ALANINE LIGASE B"/>
    <property type="match status" value="1"/>
</dbReference>
<dbReference type="GO" id="GO:0046872">
    <property type="term" value="F:metal ion binding"/>
    <property type="evidence" value="ECO:0007669"/>
    <property type="project" value="InterPro"/>
</dbReference>
<evidence type="ECO:0000313" key="6">
    <source>
        <dbReference type="Proteomes" id="UP000223596"/>
    </source>
</evidence>
<dbReference type="InterPro" id="IPR013815">
    <property type="entry name" value="ATP_grasp_subdomain_1"/>
</dbReference>
<evidence type="ECO:0000259" key="4">
    <source>
        <dbReference type="PROSITE" id="PS50975"/>
    </source>
</evidence>
<dbReference type="GO" id="GO:0008716">
    <property type="term" value="F:D-alanine-D-alanine ligase activity"/>
    <property type="evidence" value="ECO:0007669"/>
    <property type="project" value="InterPro"/>
</dbReference>
<dbReference type="AlphaFoldDB" id="A0AB36TF84"/>
<dbReference type="PANTHER" id="PTHR23132">
    <property type="entry name" value="D-ALANINE--D-ALANINE LIGASE"/>
    <property type="match status" value="1"/>
</dbReference>
<evidence type="ECO:0000256" key="2">
    <source>
        <dbReference type="ARBA" id="ARBA00022598"/>
    </source>
</evidence>
<keyword evidence="3" id="KW-0067">ATP-binding</keyword>
<keyword evidence="3" id="KW-0547">Nucleotide-binding</keyword>
<dbReference type="SUPFAM" id="SSF56059">
    <property type="entry name" value="Glutathione synthetase ATP-binding domain-like"/>
    <property type="match status" value="1"/>
</dbReference>
<comment type="similarity">
    <text evidence="1">Belongs to the D-alanine--D-alanine ligase family.</text>
</comment>
<reference evidence="5 6" key="1">
    <citation type="submission" date="2017-09" db="EMBL/GenBank/DDBJ databases">
        <title>Evaluation of Pacific Biosciences Sequencing Technology to Finishing C. thermocellum Genome Sequences.</title>
        <authorList>
            <person name="Brown S."/>
        </authorList>
    </citation>
    <scope>NUCLEOTIDE SEQUENCE [LARGE SCALE GENOMIC DNA]</scope>
    <source>
        <strain evidence="5 6">AD2</strain>
    </source>
</reference>
<accession>A0AB36TF84</accession>
<gene>
    <name evidence="5" type="ORF">M972_11242</name>
</gene>
<dbReference type="Gene3D" id="3.30.470.20">
    <property type="entry name" value="ATP-grasp fold, B domain"/>
    <property type="match status" value="1"/>
</dbReference>
<dbReference type="Gene3D" id="3.40.50.20">
    <property type="match status" value="1"/>
</dbReference>
<dbReference type="InterPro" id="IPR011095">
    <property type="entry name" value="Dala_Dala_lig_C"/>
</dbReference>
<feature type="domain" description="ATP-grasp" evidence="4">
    <location>
        <begin position="108"/>
        <end position="301"/>
    </location>
</feature>
<comment type="caution">
    <text evidence="5">The sequence shown here is derived from an EMBL/GenBank/DDBJ whole genome shotgun (WGS) entry which is preliminary data.</text>
</comment>
<evidence type="ECO:0000256" key="1">
    <source>
        <dbReference type="ARBA" id="ARBA00010871"/>
    </source>
</evidence>
<dbReference type="InterPro" id="IPR011761">
    <property type="entry name" value="ATP-grasp"/>
</dbReference>
<sequence>MKTCIGLIAGHSGDSLTDILKRKGYLVAVVGGAENEPGMDKADFVLVGDLSKHKEIINFFREHEADKVIIGTGHRKAILLAKALEKNGFKTNINYSKSLLAKDKIKFKKELAKLKIATPEYLSFDSNEDVSIDETVSKISIPCVVKSAVDAVQPVKANSVAELKEAVEKVRATNTAVLIEEYIKGNDCTVAVESDGKNVRSLGVTYYCKAKEYKLKGFEGAYSKKMSEDKESEICKIAVQIVEQLGFTGLLRIDFIVDECSEKVYVWELNTVIVTGYKGSAYPFFKKQGIDIAEVMISNSLKLLGLET</sequence>
<keyword evidence="2 5" id="KW-0436">Ligase</keyword>
<dbReference type="Pfam" id="PF07478">
    <property type="entry name" value="Dala_Dala_lig_C"/>
    <property type="match status" value="1"/>
</dbReference>
<evidence type="ECO:0000256" key="3">
    <source>
        <dbReference type="PROSITE-ProRule" id="PRU00409"/>
    </source>
</evidence>
<dbReference type="PROSITE" id="PS50975">
    <property type="entry name" value="ATP_GRASP"/>
    <property type="match status" value="1"/>
</dbReference>
<name>A0AB36TF84_ACETH</name>
<organism evidence="5 6">
    <name type="scientific">Acetivibrio thermocellus AD2</name>
    <dbReference type="NCBI Taxonomy" id="1138384"/>
    <lineage>
        <taxon>Bacteria</taxon>
        <taxon>Bacillati</taxon>
        <taxon>Bacillota</taxon>
        <taxon>Clostridia</taxon>
        <taxon>Eubacteriales</taxon>
        <taxon>Oscillospiraceae</taxon>
        <taxon>Acetivibrio</taxon>
    </lineage>
</organism>
<dbReference type="Gene3D" id="3.30.1490.20">
    <property type="entry name" value="ATP-grasp fold, A domain"/>
    <property type="match status" value="1"/>
</dbReference>
<dbReference type="Proteomes" id="UP000223596">
    <property type="component" value="Unassembled WGS sequence"/>
</dbReference>
<evidence type="ECO:0000313" key="5">
    <source>
        <dbReference type="EMBL" id="PFH01510.1"/>
    </source>
</evidence>
<dbReference type="GO" id="GO:0005524">
    <property type="term" value="F:ATP binding"/>
    <property type="evidence" value="ECO:0007669"/>
    <property type="project" value="UniProtKB-UniRule"/>
</dbReference>
<dbReference type="EMBL" id="PDBW01000001">
    <property type="protein sequence ID" value="PFH01510.1"/>
    <property type="molecule type" value="Genomic_DNA"/>
</dbReference>